<dbReference type="SMART" id="SM00849">
    <property type="entry name" value="Lactamase_B"/>
    <property type="match status" value="1"/>
</dbReference>
<dbReference type="InterPro" id="IPR036866">
    <property type="entry name" value="RibonucZ/Hydroxyglut_hydro"/>
</dbReference>
<evidence type="ECO:0000259" key="1">
    <source>
        <dbReference type="SMART" id="SM00849"/>
    </source>
</evidence>
<reference evidence="2" key="1">
    <citation type="journal article" date="2014" name="Int. J. Syst. Evol. Microbiol.">
        <title>Complete genome sequence of Corynebacterium casei LMG S-19264T (=DSM 44701T), isolated from a smear-ripened cheese.</title>
        <authorList>
            <consortium name="US DOE Joint Genome Institute (JGI-PGF)"/>
            <person name="Walter F."/>
            <person name="Albersmeier A."/>
            <person name="Kalinowski J."/>
            <person name="Ruckert C."/>
        </authorList>
    </citation>
    <scope>NUCLEOTIDE SEQUENCE</scope>
    <source>
        <strain evidence="2">CGMCC 4.7308</strain>
    </source>
</reference>
<name>A0A917T669_9ACTN</name>
<dbReference type="SUPFAM" id="SSF56281">
    <property type="entry name" value="Metallo-hydrolase/oxidoreductase"/>
    <property type="match status" value="1"/>
</dbReference>
<gene>
    <name evidence="2" type="ORF">GCM10011594_33990</name>
</gene>
<evidence type="ECO:0000313" key="3">
    <source>
        <dbReference type="Proteomes" id="UP000655208"/>
    </source>
</evidence>
<dbReference type="Gene3D" id="3.60.15.10">
    <property type="entry name" value="Ribonuclease Z/Hydroxyacylglutathione hydrolase-like"/>
    <property type="match status" value="1"/>
</dbReference>
<dbReference type="Proteomes" id="UP000655208">
    <property type="component" value="Unassembled WGS sequence"/>
</dbReference>
<organism evidence="2 3">
    <name type="scientific">Nakamurella endophytica</name>
    <dbReference type="NCBI Taxonomy" id="1748367"/>
    <lineage>
        <taxon>Bacteria</taxon>
        <taxon>Bacillati</taxon>
        <taxon>Actinomycetota</taxon>
        <taxon>Actinomycetes</taxon>
        <taxon>Nakamurellales</taxon>
        <taxon>Nakamurellaceae</taxon>
        <taxon>Nakamurella</taxon>
    </lineage>
</organism>
<dbReference type="Pfam" id="PF13483">
    <property type="entry name" value="Lactamase_B_3"/>
    <property type="match status" value="1"/>
</dbReference>
<dbReference type="EMBL" id="BMNA01000008">
    <property type="protein sequence ID" value="GGM11207.1"/>
    <property type="molecule type" value="Genomic_DNA"/>
</dbReference>
<evidence type="ECO:0000313" key="2">
    <source>
        <dbReference type="EMBL" id="GGM11207.1"/>
    </source>
</evidence>
<reference evidence="2" key="2">
    <citation type="submission" date="2020-09" db="EMBL/GenBank/DDBJ databases">
        <authorList>
            <person name="Sun Q."/>
            <person name="Zhou Y."/>
        </authorList>
    </citation>
    <scope>NUCLEOTIDE SEQUENCE</scope>
    <source>
        <strain evidence="2">CGMCC 4.7308</strain>
    </source>
</reference>
<comment type="caution">
    <text evidence="2">The sequence shown here is derived from an EMBL/GenBank/DDBJ whole genome shotgun (WGS) entry which is preliminary data.</text>
</comment>
<dbReference type="AlphaFoldDB" id="A0A917T669"/>
<proteinExistence type="predicted"/>
<dbReference type="RefSeq" id="WP_188943556.1">
    <property type="nucleotide sequence ID" value="NZ_BMNA01000008.1"/>
</dbReference>
<protein>
    <submittedName>
        <fullName evidence="2">MBL fold metallo-hydrolase</fullName>
    </submittedName>
</protein>
<keyword evidence="3" id="KW-1185">Reference proteome</keyword>
<dbReference type="InterPro" id="IPR001279">
    <property type="entry name" value="Metallo-B-lactamas"/>
</dbReference>
<dbReference type="PANTHER" id="PTHR43546">
    <property type="entry name" value="UPF0173 METAL-DEPENDENT HYDROLASE MJ1163-RELATED"/>
    <property type="match status" value="1"/>
</dbReference>
<dbReference type="PANTHER" id="PTHR43546:SF3">
    <property type="entry name" value="UPF0173 METAL-DEPENDENT HYDROLASE MJ1163"/>
    <property type="match status" value="1"/>
</dbReference>
<feature type="domain" description="Metallo-beta-lactamase" evidence="1">
    <location>
        <begin position="7"/>
        <end position="174"/>
    </location>
</feature>
<sequence>MQITRLGHSCLHVVDRDADLLVDPGVFSSGFEDLTGLTGILITHQHADHLDLDRLPAVLEANPGVRVYADRGAAAQLAENGIEATAVAAGDSFDVGTPVTVHGIDHAVIYREIPIVPNASYLIGERLLHPGDALMVPDVPVEILAVPAAAPWMALKEAIDYLRTVHPTVAFPIHDGVVNPPALPIYYGQLGTFAPEGTSWLALGGTESVGV</sequence>
<dbReference type="InterPro" id="IPR050114">
    <property type="entry name" value="UPF0173_UPF0282_UlaG_hydrolase"/>
</dbReference>
<accession>A0A917T669</accession>